<name>A0AAN9PRR0_CLITE</name>
<gene>
    <name evidence="1" type="ORF">RJT34_06386</name>
</gene>
<comment type="caution">
    <text evidence="1">The sequence shown here is derived from an EMBL/GenBank/DDBJ whole genome shotgun (WGS) entry which is preliminary data.</text>
</comment>
<dbReference type="AlphaFoldDB" id="A0AAN9PRR0"/>
<accession>A0AAN9PRR0</accession>
<organism evidence="1 2">
    <name type="scientific">Clitoria ternatea</name>
    <name type="common">Butterfly pea</name>
    <dbReference type="NCBI Taxonomy" id="43366"/>
    <lineage>
        <taxon>Eukaryota</taxon>
        <taxon>Viridiplantae</taxon>
        <taxon>Streptophyta</taxon>
        <taxon>Embryophyta</taxon>
        <taxon>Tracheophyta</taxon>
        <taxon>Spermatophyta</taxon>
        <taxon>Magnoliopsida</taxon>
        <taxon>eudicotyledons</taxon>
        <taxon>Gunneridae</taxon>
        <taxon>Pentapetalae</taxon>
        <taxon>rosids</taxon>
        <taxon>fabids</taxon>
        <taxon>Fabales</taxon>
        <taxon>Fabaceae</taxon>
        <taxon>Papilionoideae</taxon>
        <taxon>50 kb inversion clade</taxon>
        <taxon>NPAAA clade</taxon>
        <taxon>indigoferoid/millettioid clade</taxon>
        <taxon>Phaseoleae</taxon>
        <taxon>Clitoria</taxon>
    </lineage>
</organism>
<sequence>MHVEKNCCKLASGPEFPVADCSSKWNDTFQESVAASQGCNVELDNDQQRPFGDMLPDSWSKREHGNDFPKAFHNTSLKSVSYDTSSICKCI</sequence>
<dbReference type="EMBL" id="JAYKXN010000002">
    <property type="protein sequence ID" value="KAK7309560.1"/>
    <property type="molecule type" value="Genomic_DNA"/>
</dbReference>
<evidence type="ECO:0000313" key="2">
    <source>
        <dbReference type="Proteomes" id="UP001359559"/>
    </source>
</evidence>
<evidence type="ECO:0000313" key="1">
    <source>
        <dbReference type="EMBL" id="KAK7309560.1"/>
    </source>
</evidence>
<keyword evidence="2" id="KW-1185">Reference proteome</keyword>
<dbReference type="Proteomes" id="UP001359559">
    <property type="component" value="Unassembled WGS sequence"/>
</dbReference>
<reference evidence="1 2" key="1">
    <citation type="submission" date="2024-01" db="EMBL/GenBank/DDBJ databases">
        <title>The genomes of 5 underutilized Papilionoideae crops provide insights into root nodulation and disease resistance.</title>
        <authorList>
            <person name="Yuan L."/>
        </authorList>
    </citation>
    <scope>NUCLEOTIDE SEQUENCE [LARGE SCALE GENOMIC DNA]</scope>
    <source>
        <strain evidence="1">LY-2023</strain>
        <tissue evidence="1">Leaf</tissue>
    </source>
</reference>
<protein>
    <submittedName>
        <fullName evidence="1">Uncharacterized protein</fullName>
    </submittedName>
</protein>
<proteinExistence type="predicted"/>